<keyword evidence="2" id="KW-1185">Reference proteome</keyword>
<evidence type="ECO:0000313" key="1">
    <source>
        <dbReference type="EMBL" id="KAK2724541.1"/>
    </source>
</evidence>
<reference evidence="1" key="1">
    <citation type="submission" date="2023-07" db="EMBL/GenBank/DDBJ databases">
        <title>Chromosome-level genome assembly of Artemia franciscana.</title>
        <authorList>
            <person name="Jo E."/>
        </authorList>
    </citation>
    <scope>NUCLEOTIDE SEQUENCE</scope>
    <source>
        <tissue evidence="1">Whole body</tissue>
    </source>
</reference>
<accession>A0AA88LHW3</accession>
<gene>
    <name evidence="1" type="ORF">QYM36_001143</name>
</gene>
<dbReference type="AlphaFoldDB" id="A0AA88LHW3"/>
<protein>
    <submittedName>
        <fullName evidence="1">Uncharacterized protein</fullName>
    </submittedName>
</protein>
<proteinExistence type="predicted"/>
<dbReference type="Proteomes" id="UP001187531">
    <property type="component" value="Unassembled WGS sequence"/>
</dbReference>
<evidence type="ECO:0000313" key="2">
    <source>
        <dbReference type="Proteomes" id="UP001187531"/>
    </source>
</evidence>
<comment type="caution">
    <text evidence="1">The sequence shown here is derived from an EMBL/GenBank/DDBJ whole genome shotgun (WGS) entry which is preliminary data.</text>
</comment>
<organism evidence="1 2">
    <name type="scientific">Artemia franciscana</name>
    <name type="common">Brine shrimp</name>
    <name type="synonym">Artemia sanfranciscana</name>
    <dbReference type="NCBI Taxonomy" id="6661"/>
    <lineage>
        <taxon>Eukaryota</taxon>
        <taxon>Metazoa</taxon>
        <taxon>Ecdysozoa</taxon>
        <taxon>Arthropoda</taxon>
        <taxon>Crustacea</taxon>
        <taxon>Branchiopoda</taxon>
        <taxon>Anostraca</taxon>
        <taxon>Artemiidae</taxon>
        <taxon>Artemia</taxon>
    </lineage>
</organism>
<dbReference type="EMBL" id="JAVRJZ010000003">
    <property type="protein sequence ID" value="KAK2724541.1"/>
    <property type="molecule type" value="Genomic_DNA"/>
</dbReference>
<name>A0AA88LHW3_ARTSF</name>
<sequence length="87" mass="9928">MPDYKNLSDNQKLSACLSRKHGFVAVFSPNEEAALTIYLIMASNMCYGLTEPEARKLAYQYALANSKKVPWAWIDNGKAGKEWMYQF</sequence>